<protein>
    <submittedName>
        <fullName evidence="2">Uncharacterized protein LOC104731070</fullName>
    </submittedName>
</protein>
<evidence type="ECO:0000313" key="2">
    <source>
        <dbReference type="RefSeq" id="XP_019089377.1"/>
    </source>
</evidence>
<reference evidence="1" key="1">
    <citation type="journal article" date="2014" name="Nat. Commun.">
        <title>The emerging biofuel crop Camelina sativa retains a highly undifferentiated hexaploid genome structure.</title>
        <authorList>
            <person name="Kagale S."/>
            <person name="Koh C."/>
            <person name="Nixon J."/>
            <person name="Bollina V."/>
            <person name="Clarke W.E."/>
            <person name="Tuteja R."/>
            <person name="Spillane C."/>
            <person name="Robinson S.J."/>
            <person name="Links M.G."/>
            <person name="Clarke C."/>
            <person name="Higgins E.E."/>
            <person name="Huebert T."/>
            <person name="Sharpe A.G."/>
            <person name="Parkin I.A."/>
        </authorList>
    </citation>
    <scope>NUCLEOTIDE SEQUENCE [LARGE SCALE GENOMIC DNA]</scope>
    <source>
        <strain evidence="1">cv. DH55</strain>
    </source>
</reference>
<accession>A0ABM1QRI9</accession>
<organism evidence="1 2">
    <name type="scientific">Camelina sativa</name>
    <name type="common">False flax</name>
    <name type="synonym">Myagrum sativum</name>
    <dbReference type="NCBI Taxonomy" id="90675"/>
    <lineage>
        <taxon>Eukaryota</taxon>
        <taxon>Viridiplantae</taxon>
        <taxon>Streptophyta</taxon>
        <taxon>Embryophyta</taxon>
        <taxon>Tracheophyta</taxon>
        <taxon>Spermatophyta</taxon>
        <taxon>Magnoliopsida</taxon>
        <taxon>eudicotyledons</taxon>
        <taxon>Gunneridae</taxon>
        <taxon>Pentapetalae</taxon>
        <taxon>rosids</taxon>
        <taxon>malvids</taxon>
        <taxon>Brassicales</taxon>
        <taxon>Brassicaceae</taxon>
        <taxon>Camelineae</taxon>
        <taxon>Camelina</taxon>
    </lineage>
</organism>
<gene>
    <name evidence="2" type="primary">LOC104731070</name>
</gene>
<proteinExistence type="predicted"/>
<sequence>MTKSPLLRCRSSLVMSIRRNHDVLPCRKFVSGDFSHRRCFFRLLTGVYPLTRGYGGFTWVFDPGIKGGIKPLDGNKTKDRTWYISPIDLGLSFIPGFCVEYSCIEHVNGLLVVLTFSDGDVFSLPCLEYFILSIACMGCGVYGFKIKEKKFFDDDDGDKFPWVEACLLPERVHRFVHGIFLWYNLKQVVVLGRTMAASEYDGDVLSFPWSENSVSIERKIMATNRHRCVRRFQHFVLSFKKLESESLQATIQFFP</sequence>
<name>A0ABM1QRI9_CAMSA</name>
<dbReference type="GeneID" id="104731070"/>
<keyword evidence="1" id="KW-1185">Reference proteome</keyword>
<evidence type="ECO:0000313" key="1">
    <source>
        <dbReference type="Proteomes" id="UP000694864"/>
    </source>
</evidence>
<reference evidence="2" key="2">
    <citation type="submission" date="2025-08" db="UniProtKB">
        <authorList>
            <consortium name="RefSeq"/>
        </authorList>
    </citation>
    <scope>IDENTIFICATION</scope>
    <source>
        <tissue evidence="2">Leaf</tissue>
    </source>
</reference>
<dbReference type="RefSeq" id="XP_019089377.1">
    <property type="nucleotide sequence ID" value="XM_019233832.1"/>
</dbReference>
<dbReference type="Proteomes" id="UP000694864">
    <property type="component" value="Chromosome 12"/>
</dbReference>